<accession>A0A3Q9C1A7</accession>
<organism evidence="1 2">
    <name type="scientific">Streptomyces aquilus</name>
    <dbReference type="NCBI Taxonomy" id="2548456"/>
    <lineage>
        <taxon>Bacteria</taxon>
        <taxon>Bacillati</taxon>
        <taxon>Actinomycetota</taxon>
        <taxon>Actinomycetes</taxon>
        <taxon>Kitasatosporales</taxon>
        <taxon>Streptomycetaceae</taxon>
        <taxon>Streptomyces</taxon>
    </lineage>
</organism>
<dbReference type="Proteomes" id="UP000280197">
    <property type="component" value="Chromosome"/>
</dbReference>
<dbReference type="RefSeq" id="WP_126275721.1">
    <property type="nucleotide sequence ID" value="NZ_CP034463.1"/>
</dbReference>
<dbReference type="AlphaFoldDB" id="A0A3Q9C1A7"/>
<keyword evidence="2" id="KW-1185">Reference proteome</keyword>
<proteinExistence type="predicted"/>
<sequence length="189" mass="20350">MGVYLVDVGAADWRAEYEGGYGEIASALDEKLTARGLPAYEVPAAWRGLEFGEKLSPSMDGFVELCRAHLTRDEEETLCGWSVLVPVPLDETVELPVGSAYTDMTVVAGAPQVLALAQRLAAAIGLPPMPPVSRANLDLTNWFLDGQAEETAAARPGPWAEDLDAAFYVALYLRAAQHSLRRGCPIVFS</sequence>
<evidence type="ECO:0000313" key="2">
    <source>
        <dbReference type="Proteomes" id="UP000280197"/>
    </source>
</evidence>
<dbReference type="KEGG" id="saqu:EJC51_40970"/>
<protein>
    <submittedName>
        <fullName evidence="1">Uncharacterized protein</fullName>
    </submittedName>
</protein>
<name>A0A3Q9C1A7_9ACTN</name>
<gene>
    <name evidence="1" type="ORF">EJC51_40970</name>
</gene>
<reference evidence="1 2" key="1">
    <citation type="submission" date="2018-12" db="EMBL/GenBank/DDBJ databases">
        <authorList>
            <person name="Li K."/>
        </authorList>
    </citation>
    <scope>NUCLEOTIDE SEQUENCE [LARGE SCALE GENOMIC DNA]</scope>
    <source>
        <strain evidence="2">CR22</strain>
    </source>
</reference>
<dbReference type="EMBL" id="CP034463">
    <property type="protein sequence ID" value="AZP21907.1"/>
    <property type="molecule type" value="Genomic_DNA"/>
</dbReference>
<evidence type="ECO:0000313" key="1">
    <source>
        <dbReference type="EMBL" id="AZP21907.1"/>
    </source>
</evidence>